<evidence type="ECO:0000256" key="2">
    <source>
        <dbReference type="ARBA" id="ARBA00009370"/>
    </source>
</evidence>
<accession>A0ABQ4C059</accession>
<gene>
    <name evidence="6" type="ORF">Air01nite_17850</name>
</gene>
<comment type="catalytic activity">
    <reaction evidence="3">
        <text>Cleavage of hydrophobic, N-terminal signal or leader sequences from secreted and periplasmic proteins.</text>
        <dbReference type="EC" id="3.4.21.89"/>
    </reaction>
</comment>
<dbReference type="NCBIfam" id="TIGR02227">
    <property type="entry name" value="sigpep_I_bact"/>
    <property type="match status" value="1"/>
</dbReference>
<evidence type="ECO:0000313" key="6">
    <source>
        <dbReference type="EMBL" id="GIF55690.1"/>
    </source>
</evidence>
<keyword evidence="3" id="KW-0645">Protease</keyword>
<dbReference type="InterPro" id="IPR036286">
    <property type="entry name" value="LexA/Signal_pep-like_sf"/>
</dbReference>
<dbReference type="PRINTS" id="PR00727">
    <property type="entry name" value="LEADERPTASE"/>
</dbReference>
<evidence type="ECO:0000256" key="1">
    <source>
        <dbReference type="ARBA" id="ARBA00004401"/>
    </source>
</evidence>
<keyword evidence="4" id="KW-0732">Signal</keyword>
<sequence>MRKLVVLVGVFAALTACTSVGDVGRYKRYQVRSPAMEPTIPEGSTVTATKVKPGEYRPDAGDLVVFDPPDRPGWNPDGRPRILRVVAVPGDMIACCDPQGRITLNGTAQDEPYARVSEFDPPKAFEAITVPVDELFLLGDSRGMANDSSFNGTVPLTTVIGVIKT</sequence>
<protein>
    <recommendedName>
        <fullName evidence="3">Signal peptidase I</fullName>
        <ecNumber evidence="3">3.4.21.89</ecNumber>
    </recommendedName>
</protein>
<evidence type="ECO:0000259" key="5">
    <source>
        <dbReference type="Pfam" id="PF10502"/>
    </source>
</evidence>
<evidence type="ECO:0000256" key="4">
    <source>
        <dbReference type="SAM" id="SignalP"/>
    </source>
</evidence>
<feature type="signal peptide" evidence="4">
    <location>
        <begin position="1"/>
        <end position="21"/>
    </location>
</feature>
<evidence type="ECO:0000313" key="7">
    <source>
        <dbReference type="Proteomes" id="UP000624325"/>
    </source>
</evidence>
<keyword evidence="3" id="KW-0378">Hydrolase</keyword>
<dbReference type="InterPro" id="IPR000223">
    <property type="entry name" value="Pept_S26A_signal_pept_1"/>
</dbReference>
<feature type="chain" id="PRO_5045829909" description="Signal peptidase I" evidence="4">
    <location>
        <begin position="22"/>
        <end position="165"/>
    </location>
</feature>
<keyword evidence="7" id="KW-1185">Reference proteome</keyword>
<comment type="similarity">
    <text evidence="2 3">Belongs to the peptidase S26 family.</text>
</comment>
<dbReference type="Proteomes" id="UP000624325">
    <property type="component" value="Unassembled WGS sequence"/>
</dbReference>
<reference evidence="6 7" key="1">
    <citation type="submission" date="2021-01" db="EMBL/GenBank/DDBJ databases">
        <title>Whole genome shotgun sequence of Asanoa iriomotensis NBRC 100142.</title>
        <authorList>
            <person name="Komaki H."/>
            <person name="Tamura T."/>
        </authorList>
    </citation>
    <scope>NUCLEOTIDE SEQUENCE [LARGE SCALE GENOMIC DNA]</scope>
    <source>
        <strain evidence="6 7">NBRC 100142</strain>
    </source>
</reference>
<comment type="subcellular location">
    <subcellularLocation>
        <location evidence="1">Cell membrane</location>
        <topology evidence="1">Single-pass type II membrane protein</topology>
    </subcellularLocation>
    <subcellularLocation>
        <location evidence="3">Membrane</location>
        <topology evidence="3">Single-pass type II membrane protein</topology>
    </subcellularLocation>
</comment>
<proteinExistence type="inferred from homology"/>
<dbReference type="CDD" id="cd06530">
    <property type="entry name" value="S26_SPase_I"/>
    <property type="match status" value="1"/>
</dbReference>
<name>A0ABQ4C059_9ACTN</name>
<dbReference type="PANTHER" id="PTHR43390">
    <property type="entry name" value="SIGNAL PEPTIDASE I"/>
    <property type="match status" value="1"/>
</dbReference>
<organism evidence="6 7">
    <name type="scientific">Asanoa iriomotensis</name>
    <dbReference type="NCBI Taxonomy" id="234613"/>
    <lineage>
        <taxon>Bacteria</taxon>
        <taxon>Bacillati</taxon>
        <taxon>Actinomycetota</taxon>
        <taxon>Actinomycetes</taxon>
        <taxon>Micromonosporales</taxon>
        <taxon>Micromonosporaceae</taxon>
        <taxon>Asanoa</taxon>
    </lineage>
</organism>
<dbReference type="Pfam" id="PF10502">
    <property type="entry name" value="Peptidase_S26"/>
    <property type="match status" value="1"/>
</dbReference>
<dbReference type="PANTHER" id="PTHR43390:SF1">
    <property type="entry name" value="CHLOROPLAST PROCESSING PEPTIDASE"/>
    <property type="match status" value="1"/>
</dbReference>
<dbReference type="EMBL" id="BONC01000009">
    <property type="protein sequence ID" value="GIF55690.1"/>
    <property type="molecule type" value="Genomic_DNA"/>
</dbReference>
<dbReference type="EC" id="3.4.21.89" evidence="3"/>
<feature type="domain" description="Peptidase S26" evidence="5">
    <location>
        <begin position="22"/>
        <end position="163"/>
    </location>
</feature>
<evidence type="ECO:0000256" key="3">
    <source>
        <dbReference type="RuleBase" id="RU362042"/>
    </source>
</evidence>
<dbReference type="PROSITE" id="PS51257">
    <property type="entry name" value="PROKAR_LIPOPROTEIN"/>
    <property type="match status" value="1"/>
</dbReference>
<dbReference type="InterPro" id="IPR019533">
    <property type="entry name" value="Peptidase_S26"/>
</dbReference>
<dbReference type="SUPFAM" id="SSF51306">
    <property type="entry name" value="LexA/Signal peptidase"/>
    <property type="match status" value="1"/>
</dbReference>
<dbReference type="Gene3D" id="2.10.109.10">
    <property type="entry name" value="Umud Fragment, subunit A"/>
    <property type="match status" value="1"/>
</dbReference>
<comment type="caution">
    <text evidence="6">The sequence shown here is derived from an EMBL/GenBank/DDBJ whole genome shotgun (WGS) entry which is preliminary data.</text>
</comment>